<keyword evidence="16 20" id="KW-0472">Membrane</keyword>
<dbReference type="SMR" id="A0A126XZA0"/>
<dbReference type="InterPro" id="IPR027387">
    <property type="entry name" value="Cytb/b6-like_sf"/>
</dbReference>
<evidence type="ECO:0000256" key="7">
    <source>
        <dbReference type="ARBA" id="ARBA00022660"/>
    </source>
</evidence>
<evidence type="ECO:0000313" key="23">
    <source>
        <dbReference type="EMBL" id="AMM06330.1"/>
    </source>
</evidence>
<comment type="cofactor">
    <cofactor evidence="19">
        <name>heme</name>
        <dbReference type="ChEBI" id="CHEBI:30413"/>
    </cofactor>
    <text evidence="19">Binds 2 heme groups non-covalently.</text>
</comment>
<dbReference type="Pfam" id="PF00032">
    <property type="entry name" value="Cytochrom_B_C"/>
    <property type="match status" value="1"/>
</dbReference>
<dbReference type="CDD" id="cd00290">
    <property type="entry name" value="cytochrome_b_C"/>
    <property type="match status" value="1"/>
</dbReference>
<dbReference type="GO" id="GO:0046872">
    <property type="term" value="F:metal ion binding"/>
    <property type="evidence" value="ECO:0007669"/>
    <property type="project" value="UniProtKB-UniRule"/>
</dbReference>
<evidence type="ECO:0000256" key="8">
    <source>
        <dbReference type="ARBA" id="ARBA00022692"/>
    </source>
</evidence>
<dbReference type="PIRSF" id="PIRSF038885">
    <property type="entry name" value="COB"/>
    <property type="match status" value="1"/>
</dbReference>
<dbReference type="GO" id="GO:0016491">
    <property type="term" value="F:oxidoreductase activity"/>
    <property type="evidence" value="ECO:0007669"/>
    <property type="project" value="UniProtKB-UniRule"/>
</dbReference>
<dbReference type="AlphaFoldDB" id="A0A126XZA0"/>
<organism evidence="23">
    <name type="scientific">Lepisosteus platyrhincus</name>
    <name type="common">Florida gar</name>
    <dbReference type="NCBI Taxonomy" id="27777"/>
    <lineage>
        <taxon>Eukaryota</taxon>
        <taxon>Metazoa</taxon>
        <taxon>Chordata</taxon>
        <taxon>Craniata</taxon>
        <taxon>Vertebrata</taxon>
        <taxon>Euteleostomi</taxon>
        <taxon>Actinopterygii</taxon>
        <taxon>Neopterygii</taxon>
        <taxon>Holostei</taxon>
        <taxon>Semionotiformes</taxon>
        <taxon>Lepisosteidae</taxon>
        <taxon>Lepisosteus</taxon>
    </lineage>
</organism>
<evidence type="ECO:0000256" key="17">
    <source>
        <dbReference type="ARBA" id="ARBA00061233"/>
    </source>
</evidence>
<dbReference type="Gene3D" id="1.20.810.10">
    <property type="entry name" value="Cytochrome Bc1 Complex, Chain C"/>
    <property type="match status" value="1"/>
</dbReference>
<comment type="cofactor">
    <cofactor evidence="20">
        <name>heme b</name>
        <dbReference type="ChEBI" id="CHEBI:60344"/>
    </cofactor>
    <text evidence="20">Binds 2 heme groups non-covalently.</text>
</comment>
<dbReference type="SUPFAM" id="SSF81342">
    <property type="entry name" value="Transmembrane di-heme cytochromes"/>
    <property type="match status" value="1"/>
</dbReference>
<feature type="transmembrane region" description="Helical" evidence="20">
    <location>
        <begin position="87"/>
        <end position="107"/>
    </location>
</feature>
<comment type="similarity">
    <text evidence="17 20">Belongs to the cytochrome b family.</text>
</comment>
<comment type="subcellular location">
    <subcellularLocation>
        <location evidence="2">Mitochondrion inner membrane</location>
        <topology evidence="2">Multi-pass membrane protein</topology>
    </subcellularLocation>
</comment>
<evidence type="ECO:0000256" key="15">
    <source>
        <dbReference type="ARBA" id="ARBA00023128"/>
    </source>
</evidence>
<feature type="binding site" evidence="18">
    <location>
        <position position="201"/>
    </location>
    <ligand>
        <name>a ubiquinone</name>
        <dbReference type="ChEBI" id="CHEBI:16389"/>
    </ligand>
</feature>
<evidence type="ECO:0000256" key="5">
    <source>
        <dbReference type="ARBA" id="ARBA00022448"/>
    </source>
</evidence>
<keyword evidence="7 20" id="KW-0679">Respiratory chain</keyword>
<dbReference type="PANTHER" id="PTHR19271">
    <property type="entry name" value="CYTOCHROME B"/>
    <property type="match status" value="1"/>
</dbReference>
<feature type="transmembrane region" description="Helical" evidence="20">
    <location>
        <begin position="323"/>
        <end position="340"/>
    </location>
</feature>
<dbReference type="InterPro" id="IPR005797">
    <property type="entry name" value="Cyt_b/b6_N"/>
</dbReference>
<dbReference type="GO" id="GO:0045275">
    <property type="term" value="C:respiratory chain complex III"/>
    <property type="evidence" value="ECO:0007669"/>
    <property type="project" value="InterPro"/>
</dbReference>
<name>A0A126XZA0_9ACTI</name>
<feature type="domain" description="Cytochrome b/b6 N-terminal region profile" evidence="21">
    <location>
        <begin position="1"/>
        <end position="209"/>
    </location>
</feature>
<keyword evidence="9 19" id="KW-0479">Metal-binding</keyword>
<gene>
    <name evidence="23" type="primary">CYTB</name>
</gene>
<protein>
    <recommendedName>
        <fullName evidence="4 20">Cytochrome b</fullName>
    </recommendedName>
</protein>
<feature type="domain" description="Cytochrome b/b6 C-terminal region profile" evidence="22">
    <location>
        <begin position="210"/>
        <end position="380"/>
    </location>
</feature>
<keyword evidence="13 19" id="KW-0408">Iron</keyword>
<keyword evidence="11 20" id="KW-0249">Electron transport</keyword>
<dbReference type="InterPro" id="IPR048259">
    <property type="entry name" value="Cytochrome_b_N_euk/bac"/>
</dbReference>
<evidence type="ECO:0000256" key="9">
    <source>
        <dbReference type="ARBA" id="ARBA00022723"/>
    </source>
</evidence>
<keyword evidence="12 20" id="KW-1133">Transmembrane helix</keyword>
<evidence type="ECO:0000256" key="14">
    <source>
        <dbReference type="ARBA" id="ARBA00023075"/>
    </source>
</evidence>
<evidence type="ECO:0000259" key="22">
    <source>
        <dbReference type="PROSITE" id="PS51003"/>
    </source>
</evidence>
<keyword evidence="14" id="KW-0830">Ubiquinone</keyword>
<keyword evidence="6 19" id="KW-0349">Heme</keyword>
<evidence type="ECO:0000256" key="19">
    <source>
        <dbReference type="PIRSR" id="PIRSR038885-2"/>
    </source>
</evidence>
<evidence type="ECO:0000259" key="21">
    <source>
        <dbReference type="PROSITE" id="PS51002"/>
    </source>
</evidence>
<evidence type="ECO:0000256" key="12">
    <source>
        <dbReference type="ARBA" id="ARBA00022989"/>
    </source>
</evidence>
<feature type="transmembrane region" description="Helical" evidence="20">
    <location>
        <begin position="177"/>
        <end position="200"/>
    </location>
</feature>
<proteinExistence type="inferred from homology"/>
<dbReference type="RefSeq" id="YP_009239729.1">
    <property type="nucleotide sequence ID" value="NC_029715.1"/>
</dbReference>
<dbReference type="InterPro" id="IPR005798">
    <property type="entry name" value="Cyt_b/b6_C"/>
</dbReference>
<evidence type="ECO:0000256" key="13">
    <source>
        <dbReference type="ARBA" id="ARBA00023004"/>
    </source>
</evidence>
<feature type="transmembrane region" description="Helical" evidence="20">
    <location>
        <begin position="288"/>
        <end position="307"/>
    </location>
</feature>
<dbReference type="FunFam" id="1.20.810.10:FF:000002">
    <property type="entry name" value="Cytochrome b"/>
    <property type="match status" value="1"/>
</dbReference>
<evidence type="ECO:0000256" key="16">
    <source>
        <dbReference type="ARBA" id="ARBA00023136"/>
    </source>
</evidence>
<dbReference type="CDD" id="cd00284">
    <property type="entry name" value="Cytochrome_b_N"/>
    <property type="match status" value="1"/>
</dbReference>
<feature type="binding site" description="axial binding residue" evidence="19">
    <location>
        <position position="83"/>
    </location>
    <ligand>
        <name>heme b</name>
        <dbReference type="ChEBI" id="CHEBI:60344"/>
        <label>b562</label>
    </ligand>
    <ligandPart>
        <name>Fe</name>
        <dbReference type="ChEBI" id="CHEBI:18248"/>
    </ligandPart>
</feature>
<feature type="binding site" description="axial binding residue" evidence="19">
    <location>
        <position position="182"/>
    </location>
    <ligand>
        <name>heme b</name>
        <dbReference type="ChEBI" id="CHEBI:60344"/>
        <label>b562</label>
    </ligand>
    <ligandPart>
        <name>Fe</name>
        <dbReference type="ChEBI" id="CHEBI:18248"/>
    </ligandPart>
</feature>
<keyword evidence="15 20" id="KW-0496">Mitochondrion</keyword>
<dbReference type="GeneID" id="27108849"/>
<evidence type="ECO:0000256" key="10">
    <source>
        <dbReference type="ARBA" id="ARBA00022792"/>
    </source>
</evidence>
<reference evidence="23" key="1">
    <citation type="submission" date="2015-11" db="EMBL/GenBank/DDBJ databases">
        <title>The first complete mitochondrial genome of Florida gar (Lepisosteus platyrhincus).</title>
        <authorList>
            <person name="Yu H."/>
        </authorList>
    </citation>
    <scope>NUCLEOTIDE SEQUENCE</scope>
</reference>
<dbReference type="GO" id="GO:0008121">
    <property type="term" value="F:quinol-cytochrome-c reductase activity"/>
    <property type="evidence" value="ECO:0007669"/>
    <property type="project" value="InterPro"/>
</dbReference>
<evidence type="ECO:0000256" key="6">
    <source>
        <dbReference type="ARBA" id="ARBA00022617"/>
    </source>
</evidence>
<comment type="function">
    <text evidence="1 20">Component of the ubiquinol-cytochrome c reductase complex (complex III or cytochrome b-c1 complex) that is part of the mitochondrial respiratory chain. The b-c1 complex mediates electron transfer from ubiquinol to cytochrome c. Contributes to the generation of a proton gradient across the mitochondrial membrane that is then used for ATP synthesis.</text>
</comment>
<evidence type="ECO:0000256" key="18">
    <source>
        <dbReference type="PIRSR" id="PIRSR038885-1"/>
    </source>
</evidence>
<dbReference type="PROSITE" id="PS51002">
    <property type="entry name" value="CYTB_NTER"/>
    <property type="match status" value="1"/>
</dbReference>
<keyword evidence="5 20" id="KW-0813">Transport</keyword>
<dbReference type="SUPFAM" id="SSF81648">
    <property type="entry name" value="a domain/subunit of cytochrome bc1 complex (Ubiquinol-cytochrome c reductase)"/>
    <property type="match status" value="1"/>
</dbReference>
<evidence type="ECO:0000256" key="3">
    <source>
        <dbReference type="ARBA" id="ARBA00011660"/>
    </source>
</evidence>
<feature type="transmembrane region" description="Helical" evidence="20">
    <location>
        <begin position="229"/>
        <end position="246"/>
    </location>
</feature>
<keyword evidence="10" id="KW-0999">Mitochondrion inner membrane</keyword>
<feature type="transmembrane region" description="Helical" evidence="20">
    <location>
        <begin position="140"/>
        <end position="157"/>
    </location>
</feature>
<comment type="subunit">
    <text evidence="3">The cytochrome bc1 complex contains 3 respiratory subunits (MT-CYB, CYC1 and UQCRFS1), 2 core proteins (UQCRC1 and UQCRC2) and probably 6 low-molecular weight proteins.</text>
</comment>
<evidence type="ECO:0000256" key="2">
    <source>
        <dbReference type="ARBA" id="ARBA00004448"/>
    </source>
</evidence>
<dbReference type="InterPro" id="IPR016174">
    <property type="entry name" value="Di-haem_cyt_TM"/>
</dbReference>
<dbReference type="CTD" id="4519"/>
<sequence>MANIRKTHPLLKIINGAVIDLPTPSNISAWWNFGSLLGLCLITQTLTGLFLAMHYTADITLAFSSVAHICRDVNYGWLLRNIHANGASFFFICIYLHIARGLYYGSYLYKETWNIGVLLLLLVMMTAFVGYVLPWGQMSFWGATVITNLLSAFPYIGDTLVQWIWGGFSVDNATLTRFFTFHFLLPFIIMGTTMLHLLFLHETGSNNPTGLDSDADKVTFHPYFSYKDLLGFTILLATLSALALLNPNLLGDPENFTPANPLVTPPHIKPEWYFLFAYAILRSIPNKLGGVLALLFSILILVVVPTLHTSKQRSNTFRPSSQTLFWILVANMLVLTWIGGQPVEHPFIIIGQVASVLYFMLFLFFIPLSGWLENKILDWA</sequence>
<dbReference type="PROSITE" id="PS51003">
    <property type="entry name" value="CYTB_CTER"/>
    <property type="match status" value="1"/>
</dbReference>
<feature type="binding site" description="axial binding residue" evidence="19">
    <location>
        <position position="196"/>
    </location>
    <ligand>
        <name>heme b</name>
        <dbReference type="ChEBI" id="CHEBI:60344"/>
        <label>b566</label>
    </ligand>
    <ligandPart>
        <name>Fe</name>
        <dbReference type="ChEBI" id="CHEBI:18248"/>
    </ligandPart>
</feature>
<accession>A0A126XZA0</accession>
<keyword evidence="8 20" id="KW-0812">Transmembrane</keyword>
<dbReference type="Pfam" id="PF00033">
    <property type="entry name" value="Cytochrome_B"/>
    <property type="match status" value="1"/>
</dbReference>
<dbReference type="InterPro" id="IPR036150">
    <property type="entry name" value="Cyt_b/b6_C_sf"/>
</dbReference>
<evidence type="ECO:0000256" key="11">
    <source>
        <dbReference type="ARBA" id="ARBA00022982"/>
    </source>
</evidence>
<dbReference type="GO" id="GO:0005743">
    <property type="term" value="C:mitochondrial inner membrane"/>
    <property type="evidence" value="ECO:0007669"/>
    <property type="project" value="UniProtKB-SubCell"/>
</dbReference>
<feature type="transmembrane region" description="Helical" evidence="20">
    <location>
        <begin position="30"/>
        <end position="52"/>
    </location>
</feature>
<dbReference type="GO" id="GO:0006122">
    <property type="term" value="P:mitochondrial electron transport, ubiquinol to cytochrome c"/>
    <property type="evidence" value="ECO:0007669"/>
    <property type="project" value="TreeGrafter"/>
</dbReference>
<dbReference type="EMBL" id="KU199002">
    <property type="protein sequence ID" value="AMM06330.1"/>
    <property type="molecule type" value="Genomic_DNA"/>
</dbReference>
<dbReference type="PANTHER" id="PTHR19271:SF16">
    <property type="entry name" value="CYTOCHROME B"/>
    <property type="match status" value="1"/>
</dbReference>
<evidence type="ECO:0000256" key="4">
    <source>
        <dbReference type="ARBA" id="ARBA00013531"/>
    </source>
</evidence>
<evidence type="ECO:0000256" key="20">
    <source>
        <dbReference type="RuleBase" id="RU362117"/>
    </source>
</evidence>
<evidence type="ECO:0000256" key="1">
    <source>
        <dbReference type="ARBA" id="ARBA00002566"/>
    </source>
</evidence>
<feature type="transmembrane region" description="Helical" evidence="20">
    <location>
        <begin position="113"/>
        <end position="133"/>
    </location>
</feature>
<geneLocation type="mitochondrion" evidence="23"/>
<feature type="binding site" description="axial binding residue" evidence="19">
    <location>
        <position position="97"/>
    </location>
    <ligand>
        <name>heme b</name>
        <dbReference type="ChEBI" id="CHEBI:60344"/>
        <label>b566</label>
    </ligand>
    <ligandPart>
        <name>Fe</name>
        <dbReference type="ChEBI" id="CHEBI:18248"/>
    </ligandPart>
</feature>
<feature type="transmembrane region" description="Helical" evidence="20">
    <location>
        <begin position="346"/>
        <end position="366"/>
    </location>
</feature>
<dbReference type="InterPro" id="IPR048260">
    <property type="entry name" value="Cytochrome_b_C_euk/bac"/>
</dbReference>
<dbReference type="InterPro" id="IPR030689">
    <property type="entry name" value="Cytochrome_b"/>
</dbReference>